<reference evidence="1 2" key="1">
    <citation type="submission" date="2019-05" db="EMBL/GenBank/DDBJ databases">
        <title>The metagenome of a microbial culture collection derived from dairy environment covers the genomic content of the human microbiome.</title>
        <authorList>
            <person name="Roder T."/>
            <person name="Wuthrich D."/>
            <person name="Sattari Z."/>
            <person name="Von Ah U."/>
            <person name="Bar C."/>
            <person name="Ronchi F."/>
            <person name="Macpherson A.J."/>
            <person name="Ganal-Vonarburg S.C."/>
            <person name="Bruggmann R."/>
            <person name="Vergeres G."/>
        </authorList>
    </citation>
    <scope>NUCLEOTIDE SEQUENCE [LARGE SCALE GENOMIC DNA]</scope>
    <source>
        <strain evidence="1 2">FAM 20833</strain>
    </source>
</reference>
<protein>
    <submittedName>
        <fullName evidence="1">Uncharacterized protein</fullName>
    </submittedName>
</protein>
<sequence>MGFEDYFVVEHNQGYLDNGYNVKNTFKNANTRKFNENDIEKYIKHVDENLVEIGELEGHCHMCGKILDEIDLPEGSEKKVTCLNCLYLFIEQYEELEEDEWM</sequence>
<accession>A0A5R9B5D2</accession>
<evidence type="ECO:0000313" key="1">
    <source>
        <dbReference type="EMBL" id="TLP91012.1"/>
    </source>
</evidence>
<name>A0A5R9B5D2_STAXY</name>
<evidence type="ECO:0000313" key="2">
    <source>
        <dbReference type="Proteomes" id="UP000307747"/>
    </source>
</evidence>
<dbReference type="AlphaFoldDB" id="A0A5R9B5D2"/>
<proteinExistence type="predicted"/>
<comment type="caution">
    <text evidence="1">The sequence shown here is derived from an EMBL/GenBank/DDBJ whole genome shotgun (WGS) entry which is preliminary data.</text>
</comment>
<dbReference type="OrthoDB" id="2991435at2"/>
<gene>
    <name evidence="1" type="ORF">FEZ53_01725</name>
</gene>
<dbReference type="RefSeq" id="WP_138405706.1">
    <property type="nucleotide sequence ID" value="NZ_JALKSG010000001.1"/>
</dbReference>
<dbReference type="Proteomes" id="UP000307747">
    <property type="component" value="Unassembled WGS sequence"/>
</dbReference>
<organism evidence="1 2">
    <name type="scientific">Staphylococcus xylosus</name>
    <dbReference type="NCBI Taxonomy" id="1288"/>
    <lineage>
        <taxon>Bacteria</taxon>
        <taxon>Bacillati</taxon>
        <taxon>Bacillota</taxon>
        <taxon>Bacilli</taxon>
        <taxon>Bacillales</taxon>
        <taxon>Staphylococcaceae</taxon>
        <taxon>Staphylococcus</taxon>
    </lineage>
</organism>
<dbReference type="EMBL" id="VBTJ01000001">
    <property type="protein sequence ID" value="TLP91012.1"/>
    <property type="molecule type" value="Genomic_DNA"/>
</dbReference>